<dbReference type="Gene3D" id="1.20.58.340">
    <property type="entry name" value="Magnesium transport protein CorA, transmembrane region"/>
    <property type="match status" value="1"/>
</dbReference>
<keyword evidence="3" id="KW-1185">Reference proteome</keyword>
<protein>
    <submittedName>
        <fullName evidence="2">Uncharacterized protein</fullName>
    </submittedName>
</protein>
<keyword evidence="1" id="KW-1133">Transmembrane helix</keyword>
<accession>A0A0C3HQI1</accession>
<sequence length="456" mass="50526">MENFESPAFTQDFADQSKCTYIEILQYPGLVDPLIEEGCLDEEALPSWLSKDLLQPVSSQGATASSPSTSLSQSPVGGLRLLLGICQWKAHPGRTEYEKSHTTIPFTKSSFSLIERTFAIPKTFLKILTGNIARIHKSSGRDLNGNSVSGLTLKLGIHQPTYDLLFLSHSPTTKVIHAILLSKTRHHIFTPLLSSLKSFPSLACSQPLVVPLLITEQAFFASEARIDDTEWTLNRSEDHLGQHEYTGRPQGDVMNIDGVKMTRTLSSVRRCLAREQMRINATLLALESIGGHKDKMGESAGIEGETLIEEMIGCQVDSCKNLSLRMEYQEKRVEAQTAVVYQFMAQKDSKVMMELAADSKKDSSAMKTISILGMFFLPGTFVAAIFAMPVFDWDATGTAIVKPGFKYFWAVSVPLTALVLLSWAIVTLFPWQSGIANIRERLRKTQYGKNQRGIAP</sequence>
<reference evidence="2 3" key="1">
    <citation type="submission" date="2014-04" db="EMBL/GenBank/DDBJ databases">
        <authorList>
            <consortium name="DOE Joint Genome Institute"/>
            <person name="Kuo A."/>
            <person name="Martino E."/>
            <person name="Perotto S."/>
            <person name="Kohler A."/>
            <person name="Nagy L.G."/>
            <person name="Floudas D."/>
            <person name="Copeland A."/>
            <person name="Barry K.W."/>
            <person name="Cichocki N."/>
            <person name="Veneault-Fourrey C."/>
            <person name="LaButti K."/>
            <person name="Lindquist E.A."/>
            <person name="Lipzen A."/>
            <person name="Lundell T."/>
            <person name="Morin E."/>
            <person name="Murat C."/>
            <person name="Sun H."/>
            <person name="Tunlid A."/>
            <person name="Henrissat B."/>
            <person name="Grigoriev I.V."/>
            <person name="Hibbett D.S."/>
            <person name="Martin F."/>
            <person name="Nordberg H.P."/>
            <person name="Cantor M.N."/>
            <person name="Hua S.X."/>
        </authorList>
    </citation>
    <scope>NUCLEOTIDE SEQUENCE [LARGE SCALE GENOMIC DNA]</scope>
    <source>
        <strain evidence="2 3">Zn</strain>
    </source>
</reference>
<dbReference type="InParanoid" id="A0A0C3HQI1"/>
<dbReference type="EMBL" id="KN832872">
    <property type="protein sequence ID" value="KIN05275.1"/>
    <property type="molecule type" value="Genomic_DNA"/>
</dbReference>
<gene>
    <name evidence="2" type="ORF">OIDMADRAFT_177520</name>
</gene>
<reference evidence="3" key="2">
    <citation type="submission" date="2015-01" db="EMBL/GenBank/DDBJ databases">
        <title>Evolutionary Origins and Diversification of the Mycorrhizal Mutualists.</title>
        <authorList>
            <consortium name="DOE Joint Genome Institute"/>
            <consortium name="Mycorrhizal Genomics Consortium"/>
            <person name="Kohler A."/>
            <person name="Kuo A."/>
            <person name="Nagy L.G."/>
            <person name="Floudas D."/>
            <person name="Copeland A."/>
            <person name="Barry K.W."/>
            <person name="Cichocki N."/>
            <person name="Veneault-Fourrey C."/>
            <person name="LaButti K."/>
            <person name="Lindquist E.A."/>
            <person name="Lipzen A."/>
            <person name="Lundell T."/>
            <person name="Morin E."/>
            <person name="Murat C."/>
            <person name="Riley R."/>
            <person name="Ohm R."/>
            <person name="Sun H."/>
            <person name="Tunlid A."/>
            <person name="Henrissat B."/>
            <person name="Grigoriev I.V."/>
            <person name="Hibbett D.S."/>
            <person name="Martin F."/>
        </authorList>
    </citation>
    <scope>NUCLEOTIDE SEQUENCE [LARGE SCALE GENOMIC DNA]</scope>
    <source>
        <strain evidence="3">Zn</strain>
    </source>
</reference>
<dbReference type="STRING" id="913774.A0A0C3HQI1"/>
<dbReference type="Proteomes" id="UP000054321">
    <property type="component" value="Unassembled WGS sequence"/>
</dbReference>
<dbReference type="AlphaFoldDB" id="A0A0C3HQI1"/>
<dbReference type="OrthoDB" id="2830640at2759"/>
<name>A0A0C3HQI1_OIDMZ</name>
<organism evidence="2 3">
    <name type="scientific">Oidiodendron maius (strain Zn)</name>
    <dbReference type="NCBI Taxonomy" id="913774"/>
    <lineage>
        <taxon>Eukaryota</taxon>
        <taxon>Fungi</taxon>
        <taxon>Dikarya</taxon>
        <taxon>Ascomycota</taxon>
        <taxon>Pezizomycotina</taxon>
        <taxon>Leotiomycetes</taxon>
        <taxon>Leotiomycetes incertae sedis</taxon>
        <taxon>Myxotrichaceae</taxon>
        <taxon>Oidiodendron</taxon>
    </lineage>
</organism>
<keyword evidence="1" id="KW-0472">Membrane</keyword>
<dbReference type="HOGENOM" id="CLU_576248_0_0_1"/>
<feature type="transmembrane region" description="Helical" evidence="1">
    <location>
        <begin position="369"/>
        <end position="387"/>
    </location>
</feature>
<evidence type="ECO:0000313" key="2">
    <source>
        <dbReference type="EMBL" id="KIN05275.1"/>
    </source>
</evidence>
<feature type="transmembrane region" description="Helical" evidence="1">
    <location>
        <begin position="407"/>
        <end position="431"/>
    </location>
</feature>
<evidence type="ECO:0000256" key="1">
    <source>
        <dbReference type="SAM" id="Phobius"/>
    </source>
</evidence>
<keyword evidence="1" id="KW-0812">Transmembrane</keyword>
<proteinExistence type="predicted"/>
<evidence type="ECO:0000313" key="3">
    <source>
        <dbReference type="Proteomes" id="UP000054321"/>
    </source>
</evidence>